<protein>
    <submittedName>
        <fullName evidence="4">Molybdenum cofactor guanylyltransferase</fullName>
        <ecNumber evidence="4">2.7.7.77</ecNumber>
    </submittedName>
</protein>
<dbReference type="InterPro" id="IPR029044">
    <property type="entry name" value="Nucleotide-diphossugar_trans"/>
</dbReference>
<dbReference type="PATRIC" id="fig|273678.4.peg.3205"/>
<dbReference type="GO" id="GO:0061603">
    <property type="term" value="F:molybdenum cofactor guanylyltransferase activity"/>
    <property type="evidence" value="ECO:0007669"/>
    <property type="project" value="UniProtKB-EC"/>
</dbReference>
<dbReference type="InterPro" id="IPR025877">
    <property type="entry name" value="MobA-like_NTP_Trfase"/>
</dbReference>
<evidence type="ECO:0000313" key="5">
    <source>
        <dbReference type="Proteomes" id="UP000033900"/>
    </source>
</evidence>
<dbReference type="Gene3D" id="3.90.550.10">
    <property type="entry name" value="Spore Coat Polysaccharide Biosynthesis Protein SpsA, Chain A"/>
    <property type="match status" value="1"/>
</dbReference>
<dbReference type="Pfam" id="PF12804">
    <property type="entry name" value="NTP_transf_3"/>
    <property type="match status" value="1"/>
</dbReference>
<keyword evidence="1 4" id="KW-0808">Transferase</keyword>
<evidence type="ECO:0000259" key="3">
    <source>
        <dbReference type="Pfam" id="PF20058"/>
    </source>
</evidence>
<keyword evidence="5" id="KW-1185">Reference proteome</keyword>
<evidence type="ECO:0000259" key="2">
    <source>
        <dbReference type="Pfam" id="PF12804"/>
    </source>
</evidence>
<evidence type="ECO:0000313" key="4">
    <source>
        <dbReference type="EMBL" id="KJL46574.1"/>
    </source>
</evidence>
<reference evidence="4 5" key="1">
    <citation type="submission" date="2015-02" db="EMBL/GenBank/DDBJ databases">
        <title>Draft genome sequences of ten Microbacterium spp. with emphasis on heavy metal contaminated environments.</title>
        <authorList>
            <person name="Corretto E."/>
        </authorList>
    </citation>
    <scope>NUCLEOTIDE SEQUENCE [LARGE SCALE GENOMIC DNA]</scope>
    <source>
        <strain evidence="4 5">SA35</strain>
    </source>
</reference>
<accession>A0A0M2HIN5</accession>
<dbReference type="AlphaFoldDB" id="A0A0M2HIN5"/>
<dbReference type="PANTHER" id="PTHR19136:SF81">
    <property type="entry name" value="MOLYBDENUM COFACTOR GUANYLYLTRANSFERASE"/>
    <property type="match status" value="1"/>
</dbReference>
<sequence>MIAGAGPAIIVAGGRARRLGGADKPMVPVAGRRLIEHALDAAAARRPVVLVGGPFEIDDERISWTREEPPFGGPAAALIAGLNALEPDVAAEEVLVLAADLPDAVRLVRLLDAEPLPADVDGIVATDAAGRTQWLAGRYRLAALRRAARAVGDADGVSMRELLSHVRLRTVPVGDAAADLDTWEAIEEYRRAHPTTAEPTTDQKDDTMTESPSDLETWVLGAATELGVDPGEVPTGLLLDVTREIAHEVVRPAGPVTTFLIGLAVGRGSTVDEAVAAVRALIAARGSAD</sequence>
<name>A0A0M2HIN5_9MICO</name>
<dbReference type="STRING" id="273678.RS84_03211"/>
<dbReference type="InterPro" id="IPR045598">
    <property type="entry name" value="DUF6457"/>
</dbReference>
<dbReference type="SUPFAM" id="SSF53448">
    <property type="entry name" value="Nucleotide-diphospho-sugar transferases"/>
    <property type="match status" value="1"/>
</dbReference>
<feature type="domain" description="MobA-like NTP transferase" evidence="2">
    <location>
        <begin position="8"/>
        <end position="156"/>
    </location>
</feature>
<keyword evidence="4" id="KW-0548">Nucleotidyltransferase</keyword>
<dbReference type="Proteomes" id="UP000033900">
    <property type="component" value="Unassembled WGS sequence"/>
</dbReference>
<dbReference type="PANTHER" id="PTHR19136">
    <property type="entry name" value="MOLYBDENUM COFACTOR GUANYLYLTRANSFERASE"/>
    <property type="match status" value="1"/>
</dbReference>
<dbReference type="EC" id="2.7.7.77" evidence="4"/>
<evidence type="ECO:0000256" key="1">
    <source>
        <dbReference type="ARBA" id="ARBA00022679"/>
    </source>
</evidence>
<organism evidence="4 5">
    <name type="scientific">Microbacterium hydrocarbonoxydans</name>
    <dbReference type="NCBI Taxonomy" id="273678"/>
    <lineage>
        <taxon>Bacteria</taxon>
        <taxon>Bacillati</taxon>
        <taxon>Actinomycetota</taxon>
        <taxon>Actinomycetes</taxon>
        <taxon>Micrococcales</taxon>
        <taxon>Microbacteriaceae</taxon>
        <taxon>Microbacterium</taxon>
    </lineage>
</organism>
<proteinExistence type="predicted"/>
<dbReference type="RefSeq" id="WP_082062227.1">
    <property type="nucleotide sequence ID" value="NZ_JYJB01000010.1"/>
</dbReference>
<dbReference type="EMBL" id="JYJB01000010">
    <property type="protein sequence ID" value="KJL46574.1"/>
    <property type="molecule type" value="Genomic_DNA"/>
</dbReference>
<feature type="domain" description="DUF6457" evidence="3">
    <location>
        <begin position="211"/>
        <end position="287"/>
    </location>
</feature>
<gene>
    <name evidence="4" type="primary">mobA</name>
    <name evidence="4" type="ORF">RS84_03211</name>
</gene>
<dbReference type="Pfam" id="PF20058">
    <property type="entry name" value="DUF6457"/>
    <property type="match status" value="1"/>
</dbReference>
<dbReference type="OrthoDB" id="4408226at2"/>
<comment type="caution">
    <text evidence="4">The sequence shown here is derived from an EMBL/GenBank/DDBJ whole genome shotgun (WGS) entry which is preliminary data.</text>
</comment>